<dbReference type="GO" id="GO:0016705">
    <property type="term" value="F:oxidoreductase activity, acting on paired donors, with incorporation or reduction of molecular oxygen"/>
    <property type="evidence" value="ECO:0007669"/>
    <property type="project" value="InterPro"/>
</dbReference>
<dbReference type="EMBL" id="RBNJ01002450">
    <property type="protein sequence ID" value="RUS31958.1"/>
    <property type="molecule type" value="Genomic_DNA"/>
</dbReference>
<keyword evidence="5" id="KW-0408">Iron</keyword>
<evidence type="ECO:0000259" key="6">
    <source>
        <dbReference type="PROSITE" id="PS51471"/>
    </source>
</evidence>
<evidence type="ECO:0000313" key="8">
    <source>
        <dbReference type="Proteomes" id="UP000274822"/>
    </source>
</evidence>
<evidence type="ECO:0000256" key="2">
    <source>
        <dbReference type="ARBA" id="ARBA00022723"/>
    </source>
</evidence>
<evidence type="ECO:0000313" key="7">
    <source>
        <dbReference type="EMBL" id="RUS31958.1"/>
    </source>
</evidence>
<gene>
    <name evidence="7" type="ORF">BC938DRAFT_476645</name>
</gene>
<organism evidence="7 8">
    <name type="scientific">Jimgerdemannia flammicorona</name>
    <dbReference type="NCBI Taxonomy" id="994334"/>
    <lineage>
        <taxon>Eukaryota</taxon>
        <taxon>Fungi</taxon>
        <taxon>Fungi incertae sedis</taxon>
        <taxon>Mucoromycota</taxon>
        <taxon>Mucoromycotina</taxon>
        <taxon>Endogonomycetes</taxon>
        <taxon>Endogonales</taxon>
        <taxon>Endogonaceae</taxon>
        <taxon>Jimgerdemannia</taxon>
    </lineage>
</organism>
<dbReference type="PROSITE" id="PS51471">
    <property type="entry name" value="FE2OG_OXY"/>
    <property type="match status" value="1"/>
</dbReference>
<dbReference type="SMART" id="SM00702">
    <property type="entry name" value="P4Hc"/>
    <property type="match status" value="1"/>
</dbReference>
<proteinExistence type="predicted"/>
<evidence type="ECO:0000256" key="5">
    <source>
        <dbReference type="ARBA" id="ARBA00023004"/>
    </source>
</evidence>
<dbReference type="InterPro" id="IPR005123">
    <property type="entry name" value="Oxoglu/Fe-dep_dioxygenase_dom"/>
</dbReference>
<comment type="caution">
    <text evidence="7">The sequence shown here is derived from an EMBL/GenBank/DDBJ whole genome shotgun (WGS) entry which is preliminary data.</text>
</comment>
<dbReference type="GO" id="GO:0031418">
    <property type="term" value="F:L-ascorbic acid binding"/>
    <property type="evidence" value="ECO:0007669"/>
    <property type="project" value="InterPro"/>
</dbReference>
<evidence type="ECO:0000256" key="1">
    <source>
        <dbReference type="ARBA" id="ARBA00001961"/>
    </source>
</evidence>
<keyword evidence="3" id="KW-0223">Dioxygenase</keyword>
<protein>
    <recommendedName>
        <fullName evidence="6">Fe2OG dioxygenase domain-containing protein</fullName>
    </recommendedName>
</protein>
<dbReference type="Gene3D" id="2.60.120.620">
    <property type="entry name" value="q2cbj1_9rhob like domain"/>
    <property type="match status" value="1"/>
</dbReference>
<accession>A0A433QQC3</accession>
<dbReference type="InterPro" id="IPR006620">
    <property type="entry name" value="Pro_4_hyd_alph"/>
</dbReference>
<reference evidence="7 8" key="1">
    <citation type="journal article" date="2018" name="New Phytol.">
        <title>Phylogenomics of Endogonaceae and evolution of mycorrhizas within Mucoromycota.</title>
        <authorList>
            <person name="Chang Y."/>
            <person name="Desiro A."/>
            <person name="Na H."/>
            <person name="Sandor L."/>
            <person name="Lipzen A."/>
            <person name="Clum A."/>
            <person name="Barry K."/>
            <person name="Grigoriev I.V."/>
            <person name="Martin F.M."/>
            <person name="Stajich J.E."/>
            <person name="Smith M.E."/>
            <person name="Bonito G."/>
            <person name="Spatafora J.W."/>
        </authorList>
    </citation>
    <scope>NUCLEOTIDE SEQUENCE [LARGE SCALE GENOMIC DNA]</scope>
    <source>
        <strain evidence="7 8">AD002</strain>
    </source>
</reference>
<dbReference type="GO" id="GO:0005506">
    <property type="term" value="F:iron ion binding"/>
    <property type="evidence" value="ECO:0007669"/>
    <property type="project" value="InterPro"/>
</dbReference>
<evidence type="ECO:0000256" key="3">
    <source>
        <dbReference type="ARBA" id="ARBA00022964"/>
    </source>
</evidence>
<keyword evidence="2" id="KW-0479">Metal-binding</keyword>
<keyword evidence="4" id="KW-0560">Oxidoreductase</keyword>
<comment type="cofactor">
    <cofactor evidence="1">
        <name>L-ascorbate</name>
        <dbReference type="ChEBI" id="CHEBI:38290"/>
    </cofactor>
</comment>
<dbReference type="GO" id="GO:0051213">
    <property type="term" value="F:dioxygenase activity"/>
    <property type="evidence" value="ECO:0007669"/>
    <property type="project" value="UniProtKB-KW"/>
</dbReference>
<dbReference type="Proteomes" id="UP000274822">
    <property type="component" value="Unassembled WGS sequence"/>
</dbReference>
<sequence>MDHSDFDLFSDLTPSETALLAAYSARITNRRADLLSTYPSTPAARTTAQNRHVFLTQRVIDSSLQQPVVIPSVWSQDECRTILSAILEYTNSAGAWSTQRHSAFPTTDIPVQSVPQISEFVHSTLRTRLLTSVISPRYGFHPSGRDLAFRDLFFVRYSALDPDSQRSLGAHSDGCLVSFNVLLNGENEFEGGGTLFVKTGQTVRIRKGDAVVHDATSLHAGVEITKGVRYICVGFVDTVDTVRNDERMKRDAGIAGTKARGGREMRMMPAAS</sequence>
<dbReference type="SUPFAM" id="SSF51197">
    <property type="entry name" value="Clavaminate synthase-like"/>
    <property type="match status" value="1"/>
</dbReference>
<keyword evidence="8" id="KW-1185">Reference proteome</keyword>
<feature type="domain" description="Fe2OG dioxygenase" evidence="6">
    <location>
        <begin position="148"/>
        <end position="238"/>
    </location>
</feature>
<dbReference type="AlphaFoldDB" id="A0A433QQC3"/>
<name>A0A433QQC3_9FUNG</name>
<evidence type="ECO:0000256" key="4">
    <source>
        <dbReference type="ARBA" id="ARBA00023002"/>
    </source>
</evidence>